<dbReference type="eggNOG" id="ENOG502SN9D">
    <property type="taxonomic scope" value="Eukaryota"/>
</dbReference>
<reference evidence="5" key="5">
    <citation type="submission" date="2018-04" db="UniProtKB">
        <authorList>
            <consortium name="EnsemblFungi"/>
        </authorList>
    </citation>
    <scope>IDENTIFICATION</scope>
    <source>
        <strain evidence="5">R3-111a-1</strain>
    </source>
</reference>
<evidence type="ECO:0000259" key="3">
    <source>
        <dbReference type="Pfam" id="PF14832"/>
    </source>
</evidence>
<evidence type="ECO:0000313" key="6">
    <source>
        <dbReference type="Proteomes" id="UP000006039"/>
    </source>
</evidence>
<reference evidence="6" key="1">
    <citation type="submission" date="2010-07" db="EMBL/GenBank/DDBJ databases">
        <title>The genome sequence of Gaeumannomyces graminis var. tritici strain R3-111a-1.</title>
        <authorList>
            <consortium name="The Broad Institute Genome Sequencing Platform"/>
            <person name="Ma L.-J."/>
            <person name="Dead R."/>
            <person name="Young S."/>
            <person name="Zeng Q."/>
            <person name="Koehrsen M."/>
            <person name="Alvarado L."/>
            <person name="Berlin A."/>
            <person name="Chapman S.B."/>
            <person name="Chen Z."/>
            <person name="Freedman E."/>
            <person name="Gellesch M."/>
            <person name="Goldberg J."/>
            <person name="Griggs A."/>
            <person name="Gujja S."/>
            <person name="Heilman E.R."/>
            <person name="Heiman D."/>
            <person name="Hepburn T."/>
            <person name="Howarth C."/>
            <person name="Jen D."/>
            <person name="Larson L."/>
            <person name="Mehta T."/>
            <person name="Neiman D."/>
            <person name="Pearson M."/>
            <person name="Roberts A."/>
            <person name="Saif S."/>
            <person name="Shea T."/>
            <person name="Shenoy N."/>
            <person name="Sisk P."/>
            <person name="Stolte C."/>
            <person name="Sykes S."/>
            <person name="Walk T."/>
            <person name="White J."/>
            <person name="Yandava C."/>
            <person name="Haas B."/>
            <person name="Nusbaum C."/>
            <person name="Birren B."/>
        </authorList>
    </citation>
    <scope>NUCLEOTIDE SEQUENCE [LARGE SCALE GENOMIC DNA]</scope>
    <source>
        <strain evidence="6">R3-111a-1</strain>
    </source>
</reference>
<dbReference type="InterPro" id="IPR028116">
    <property type="entry name" value="Cis-CaaD-like"/>
</dbReference>
<organism evidence="4">
    <name type="scientific">Gaeumannomyces tritici (strain R3-111a-1)</name>
    <name type="common">Wheat and barley take-all root rot fungus</name>
    <name type="synonym">Gaeumannomyces graminis var. tritici</name>
    <dbReference type="NCBI Taxonomy" id="644352"/>
    <lineage>
        <taxon>Eukaryota</taxon>
        <taxon>Fungi</taxon>
        <taxon>Dikarya</taxon>
        <taxon>Ascomycota</taxon>
        <taxon>Pezizomycotina</taxon>
        <taxon>Sordariomycetes</taxon>
        <taxon>Sordariomycetidae</taxon>
        <taxon>Magnaporthales</taxon>
        <taxon>Magnaporthaceae</taxon>
        <taxon>Gaeumannomyces</taxon>
    </lineage>
</organism>
<dbReference type="OrthoDB" id="2129288at2759"/>
<dbReference type="HOGENOM" id="CLU_113367_0_0_1"/>
<sequence>MAADITTFYSEVIGLPAFYVVVHFILVAAASTFVGGATRCTGNATGPIDHHHHHQQQQRQAGGNCTTAPPFVRITVDHIARRINGTEPASYRRSAGRIDAVIRPHLAGRGYDYEFHIDETERLLWRVNGLEAPAPGSEGERIWKEKGRPMPLGEDVGGVRSTGDECRGYHVLVMAIQNWIALNMLWSWTG</sequence>
<evidence type="ECO:0000256" key="2">
    <source>
        <dbReference type="SAM" id="Phobius"/>
    </source>
</evidence>
<dbReference type="GeneID" id="20349086"/>
<keyword evidence="2" id="KW-0472">Membrane</keyword>
<dbReference type="VEuPathDB" id="FungiDB:GGTG_08628"/>
<feature type="transmembrane region" description="Helical" evidence="2">
    <location>
        <begin position="12"/>
        <end position="34"/>
    </location>
</feature>
<reference evidence="4" key="3">
    <citation type="submission" date="2010-09" db="EMBL/GenBank/DDBJ databases">
        <title>Annotation of Gaeumannomyces graminis var. tritici R3-111a-1.</title>
        <authorList>
            <consortium name="The Broad Institute Genome Sequencing Platform"/>
            <person name="Ma L.-J."/>
            <person name="Dead R."/>
            <person name="Young S.K."/>
            <person name="Zeng Q."/>
            <person name="Gargeya S."/>
            <person name="Fitzgerald M."/>
            <person name="Haas B."/>
            <person name="Abouelleil A."/>
            <person name="Alvarado L."/>
            <person name="Arachchi H.M."/>
            <person name="Berlin A."/>
            <person name="Brown A."/>
            <person name="Chapman S.B."/>
            <person name="Chen Z."/>
            <person name="Dunbar C."/>
            <person name="Freedman E."/>
            <person name="Gearin G."/>
            <person name="Gellesch M."/>
            <person name="Goldberg J."/>
            <person name="Griggs A."/>
            <person name="Gujja S."/>
            <person name="Heiman D."/>
            <person name="Howarth C."/>
            <person name="Larson L."/>
            <person name="Lui A."/>
            <person name="MacDonald P.J.P."/>
            <person name="Mehta T."/>
            <person name="Montmayeur A."/>
            <person name="Murphy C."/>
            <person name="Neiman D."/>
            <person name="Pearson M."/>
            <person name="Priest M."/>
            <person name="Roberts A."/>
            <person name="Saif S."/>
            <person name="Shea T."/>
            <person name="Shenoy N."/>
            <person name="Sisk P."/>
            <person name="Stolte C."/>
            <person name="Sykes S."/>
            <person name="Yandava C."/>
            <person name="Wortman J."/>
            <person name="Nusbaum C."/>
            <person name="Birren B."/>
        </authorList>
    </citation>
    <scope>NUCLEOTIDE SEQUENCE</scope>
    <source>
        <strain evidence="4">R3-111a-1</strain>
    </source>
</reference>
<reference evidence="4" key="2">
    <citation type="submission" date="2010-07" db="EMBL/GenBank/DDBJ databases">
        <authorList>
            <consortium name="The Broad Institute Genome Sequencing Platform"/>
            <consortium name="Broad Institute Genome Sequencing Center for Infectious Disease"/>
            <person name="Ma L.-J."/>
            <person name="Dead R."/>
            <person name="Young S."/>
            <person name="Zeng Q."/>
            <person name="Koehrsen M."/>
            <person name="Alvarado L."/>
            <person name="Berlin A."/>
            <person name="Chapman S.B."/>
            <person name="Chen Z."/>
            <person name="Freedman E."/>
            <person name="Gellesch M."/>
            <person name="Goldberg J."/>
            <person name="Griggs A."/>
            <person name="Gujja S."/>
            <person name="Heilman E.R."/>
            <person name="Heiman D."/>
            <person name="Hepburn T."/>
            <person name="Howarth C."/>
            <person name="Jen D."/>
            <person name="Larson L."/>
            <person name="Mehta T."/>
            <person name="Neiman D."/>
            <person name="Pearson M."/>
            <person name="Roberts A."/>
            <person name="Saif S."/>
            <person name="Shea T."/>
            <person name="Shenoy N."/>
            <person name="Sisk P."/>
            <person name="Stolte C."/>
            <person name="Sykes S."/>
            <person name="Walk T."/>
            <person name="White J."/>
            <person name="Yandava C."/>
            <person name="Haas B."/>
            <person name="Nusbaum C."/>
            <person name="Birren B."/>
        </authorList>
    </citation>
    <scope>NUCLEOTIDE SEQUENCE</scope>
    <source>
        <strain evidence="4">R3-111a-1</strain>
    </source>
</reference>
<keyword evidence="2" id="KW-0812">Transmembrane</keyword>
<evidence type="ECO:0000313" key="5">
    <source>
        <dbReference type="EnsemblFungi" id="EJT74790"/>
    </source>
</evidence>
<gene>
    <name evidence="5" type="primary">20349086</name>
    <name evidence="4" type="ORF">GGTG_08628</name>
</gene>
<dbReference type="InterPro" id="IPR014347">
    <property type="entry name" value="Tautomerase/MIF_sf"/>
</dbReference>
<keyword evidence="6" id="KW-1185">Reference proteome</keyword>
<reference evidence="5" key="4">
    <citation type="journal article" date="2015" name="G3 (Bethesda)">
        <title>Genome sequences of three phytopathogenic species of the Magnaporthaceae family of fungi.</title>
        <authorList>
            <person name="Okagaki L.H."/>
            <person name="Nunes C.C."/>
            <person name="Sailsbery J."/>
            <person name="Clay B."/>
            <person name="Brown D."/>
            <person name="John T."/>
            <person name="Oh Y."/>
            <person name="Young N."/>
            <person name="Fitzgerald M."/>
            <person name="Haas B.J."/>
            <person name="Zeng Q."/>
            <person name="Young S."/>
            <person name="Adiconis X."/>
            <person name="Fan L."/>
            <person name="Levin J.Z."/>
            <person name="Mitchell T.K."/>
            <person name="Okubara P.A."/>
            <person name="Farman M.L."/>
            <person name="Kohn L.M."/>
            <person name="Birren B."/>
            <person name="Ma L.-J."/>
            <person name="Dean R.A."/>
        </authorList>
    </citation>
    <scope>NUCLEOTIDE SEQUENCE</scope>
    <source>
        <strain evidence="5">R3-111a-1</strain>
    </source>
</reference>
<dbReference type="Gene3D" id="3.30.429.10">
    <property type="entry name" value="Macrophage Migration Inhibitory Factor"/>
    <property type="match status" value="1"/>
</dbReference>
<dbReference type="Pfam" id="PF14832">
    <property type="entry name" value="Tautomerase_3"/>
    <property type="match status" value="1"/>
</dbReference>
<dbReference type="RefSeq" id="XP_009224734.1">
    <property type="nucleotide sequence ID" value="XM_009226470.1"/>
</dbReference>
<feature type="domain" description="Tautomerase cis-CaaD-like" evidence="3">
    <location>
        <begin position="1"/>
        <end position="147"/>
    </location>
</feature>
<protein>
    <recommendedName>
        <fullName evidence="3">Tautomerase cis-CaaD-like domain-containing protein</fullName>
    </recommendedName>
</protein>
<evidence type="ECO:0000313" key="4">
    <source>
        <dbReference type="EMBL" id="EJT74790.1"/>
    </source>
</evidence>
<keyword evidence="2" id="KW-1133">Transmembrane helix</keyword>
<dbReference type="Proteomes" id="UP000006039">
    <property type="component" value="Unassembled WGS sequence"/>
</dbReference>
<feature type="region of interest" description="Disordered" evidence="1">
    <location>
        <begin position="45"/>
        <end position="66"/>
    </location>
</feature>
<accession>J3P542</accession>
<dbReference type="EnsemblFungi" id="EJT74790">
    <property type="protein sequence ID" value="EJT74790"/>
    <property type="gene ID" value="GGTG_08628"/>
</dbReference>
<name>J3P542_GAET3</name>
<dbReference type="AlphaFoldDB" id="J3P542"/>
<evidence type="ECO:0000256" key="1">
    <source>
        <dbReference type="SAM" id="MobiDB-lite"/>
    </source>
</evidence>
<dbReference type="EMBL" id="GL385398">
    <property type="protein sequence ID" value="EJT74790.1"/>
    <property type="molecule type" value="Genomic_DNA"/>
</dbReference>
<proteinExistence type="predicted"/>